<evidence type="ECO:0000313" key="3">
    <source>
        <dbReference type="EMBL" id="QXN75115.1"/>
    </source>
</evidence>
<keyword evidence="1" id="KW-0812">Transmembrane</keyword>
<keyword evidence="1" id="KW-0472">Membrane</keyword>
<dbReference type="EMBL" id="MZ089772">
    <property type="protein sequence ID" value="QXN75115.1"/>
    <property type="molecule type" value="Genomic_DNA"/>
</dbReference>
<sequence>MPPLIVFFLSSIFFEVFFMCLFPLVNNNIKGLAYRKGVREFDCGACPECLRKRSNVWALRSVYEARAHVSNLMVTLTYDNFNRDPGTGKILGELPVNPYLEVNKRDIQLFIKRLRKWYSSISDEKIKYIACAEYGSHTHRAHYHLILFGVRFPDYHFYKKSKRGNPIYMSSILTRLWSHGICTIDSINVHSAVARYCTKYCAKSRSDNTFMLCSQHIGLNELLKDFNGYNYMIEGREYSIPRCVWQEYIMRKYSRYSSIVSYKYYNLPSSDIDVLSSEYQVSLSHFYKNRADRKRYRYLRDRDPVYLRYLDYWQHKGLQFEQCLLKPIQRIYLLDERKFHSYKTAALAVYTYRSKFIPFPAPGSNCISAYYRYLDKISLHAIDLYRFKLLSTCPLPSRPNRASDTNSLRPVQNFVKSPFVELNSQLSFF</sequence>
<dbReference type="Pfam" id="PF23343">
    <property type="entry name" value="REP_ORF2-G2P"/>
    <property type="match status" value="1"/>
</dbReference>
<protein>
    <submittedName>
        <fullName evidence="3">Replication initiator protein</fullName>
    </submittedName>
</protein>
<dbReference type="InterPro" id="IPR056906">
    <property type="entry name" value="ORF2/G2P_dom"/>
</dbReference>
<feature type="domain" description="Replication-associated protein ORF2/G2P" evidence="2">
    <location>
        <begin position="71"/>
        <end position="204"/>
    </location>
</feature>
<accession>A0A8F5RAY0</accession>
<evidence type="ECO:0000256" key="1">
    <source>
        <dbReference type="SAM" id="Phobius"/>
    </source>
</evidence>
<evidence type="ECO:0000259" key="2">
    <source>
        <dbReference type="Pfam" id="PF23343"/>
    </source>
</evidence>
<proteinExistence type="predicted"/>
<reference evidence="3" key="1">
    <citation type="submission" date="2021-04" db="EMBL/GenBank/DDBJ databases">
        <title>Genomes of microviruses identified in yellow-bellied marmot fecal samples.</title>
        <authorList>
            <person name="Varsani A."/>
            <person name="Kraberger S."/>
            <person name="Chatterjee A."/>
            <person name="Richet C."/>
            <person name="Fontenele R.S."/>
            <person name="Schmidlin K."/>
            <person name="Blumstein D.T."/>
        </authorList>
    </citation>
    <scope>NUCLEOTIDE SEQUENCE</scope>
    <source>
        <strain evidence="3">Mar26</strain>
    </source>
</reference>
<organism evidence="3">
    <name type="scientific">Microvirus mar26</name>
    <dbReference type="NCBI Taxonomy" id="2851159"/>
    <lineage>
        <taxon>Viruses</taxon>
        <taxon>Monodnaviria</taxon>
        <taxon>Sangervirae</taxon>
        <taxon>Phixviricota</taxon>
        <taxon>Malgrandaviricetes</taxon>
        <taxon>Petitvirales</taxon>
        <taxon>Microviridae</taxon>
    </lineage>
</organism>
<feature type="transmembrane region" description="Helical" evidence="1">
    <location>
        <begin position="6"/>
        <end position="25"/>
    </location>
</feature>
<name>A0A8F5RAY0_9VIRU</name>
<keyword evidence="1" id="KW-1133">Transmembrane helix</keyword>